<dbReference type="PANTHER" id="PTHR32179:SF3">
    <property type="entry name" value="NICOTINATE-NUCLEOTIDE PYROPHOSPHORYLASE [CARBOXYLATING]"/>
    <property type="match status" value="1"/>
</dbReference>
<dbReference type="GO" id="GO:0034213">
    <property type="term" value="P:quinolinate catabolic process"/>
    <property type="evidence" value="ECO:0007669"/>
    <property type="project" value="TreeGrafter"/>
</dbReference>
<keyword evidence="3" id="KW-0808">Transferase</keyword>
<dbReference type="InterPro" id="IPR002638">
    <property type="entry name" value="Quinolinate_PRibosylTrfase_C"/>
</dbReference>
<evidence type="ECO:0000259" key="4">
    <source>
        <dbReference type="Pfam" id="PF01729"/>
    </source>
</evidence>
<evidence type="ECO:0000256" key="1">
    <source>
        <dbReference type="ARBA" id="ARBA00004790"/>
    </source>
</evidence>
<dbReference type="SUPFAM" id="SSF51690">
    <property type="entry name" value="Nicotinate/Quinolinate PRTase C-terminal domain-like"/>
    <property type="match status" value="1"/>
</dbReference>
<name>A0A914UYI3_9BILA</name>
<comment type="similarity">
    <text evidence="2">Belongs to the NadC/ModD family.</text>
</comment>
<dbReference type="InterPro" id="IPR036068">
    <property type="entry name" value="Nicotinate_pribotase-like_C"/>
</dbReference>
<dbReference type="InterPro" id="IPR013785">
    <property type="entry name" value="Aldolase_TIM"/>
</dbReference>
<keyword evidence="5" id="KW-1185">Reference proteome</keyword>
<dbReference type="Pfam" id="PF01729">
    <property type="entry name" value="QRPTase_C"/>
    <property type="match status" value="1"/>
</dbReference>
<dbReference type="GO" id="GO:0009435">
    <property type="term" value="P:NAD+ biosynthetic process"/>
    <property type="evidence" value="ECO:0007669"/>
    <property type="project" value="InterPro"/>
</dbReference>
<sequence>MLDNFDAIEAKRTAKKVKEVKAGIIVEVSGGITIESMKNYIDNEGLIDVVSMSALTQGYNCADYSLKIVSH</sequence>
<keyword evidence="3" id="KW-0328">Glycosyltransferase</keyword>
<dbReference type="GO" id="GO:0004514">
    <property type="term" value="F:nicotinate-nucleotide diphosphorylase (carboxylating) activity"/>
    <property type="evidence" value="ECO:0007669"/>
    <property type="project" value="InterPro"/>
</dbReference>
<dbReference type="WBParaSite" id="PSAMB.scaffold13662size2173.g35603.t1">
    <property type="protein sequence ID" value="PSAMB.scaffold13662size2173.g35603.t1"/>
    <property type="gene ID" value="PSAMB.scaffold13662size2173.g35603"/>
</dbReference>
<accession>A0A914UYI3</accession>
<reference evidence="6" key="1">
    <citation type="submission" date="2022-11" db="UniProtKB">
        <authorList>
            <consortium name="WormBaseParasite"/>
        </authorList>
    </citation>
    <scope>IDENTIFICATION</scope>
</reference>
<dbReference type="AlphaFoldDB" id="A0A914UYI3"/>
<organism evidence="5 6">
    <name type="scientific">Plectus sambesii</name>
    <dbReference type="NCBI Taxonomy" id="2011161"/>
    <lineage>
        <taxon>Eukaryota</taxon>
        <taxon>Metazoa</taxon>
        <taxon>Ecdysozoa</taxon>
        <taxon>Nematoda</taxon>
        <taxon>Chromadorea</taxon>
        <taxon>Plectida</taxon>
        <taxon>Plectina</taxon>
        <taxon>Plectoidea</taxon>
        <taxon>Plectidae</taxon>
        <taxon>Plectus</taxon>
    </lineage>
</organism>
<evidence type="ECO:0000313" key="6">
    <source>
        <dbReference type="WBParaSite" id="PSAMB.scaffold13662size2173.g35603.t1"/>
    </source>
</evidence>
<proteinExistence type="inferred from homology"/>
<dbReference type="InterPro" id="IPR027277">
    <property type="entry name" value="NadC/ModD"/>
</dbReference>
<evidence type="ECO:0000256" key="3">
    <source>
        <dbReference type="ARBA" id="ARBA00022676"/>
    </source>
</evidence>
<comment type="pathway">
    <text evidence="1">Cofactor biosynthesis; NAD(+) biosynthesis.</text>
</comment>
<dbReference type="PANTHER" id="PTHR32179">
    <property type="entry name" value="NICOTINATE-NUCLEOTIDE PYROPHOSPHORYLASE [CARBOXYLATING]"/>
    <property type="match status" value="1"/>
</dbReference>
<protein>
    <submittedName>
        <fullName evidence="6">Quinolinate phosphoribosyl transferase C-terminal domain-containing protein</fullName>
    </submittedName>
</protein>
<evidence type="ECO:0000256" key="2">
    <source>
        <dbReference type="ARBA" id="ARBA00009400"/>
    </source>
</evidence>
<dbReference type="Gene3D" id="3.20.20.70">
    <property type="entry name" value="Aldolase class I"/>
    <property type="match status" value="1"/>
</dbReference>
<dbReference type="Proteomes" id="UP000887566">
    <property type="component" value="Unplaced"/>
</dbReference>
<dbReference type="GO" id="GO:0005737">
    <property type="term" value="C:cytoplasm"/>
    <property type="evidence" value="ECO:0007669"/>
    <property type="project" value="TreeGrafter"/>
</dbReference>
<evidence type="ECO:0000313" key="5">
    <source>
        <dbReference type="Proteomes" id="UP000887566"/>
    </source>
</evidence>
<feature type="domain" description="Quinolinate phosphoribosyl transferase C-terminal" evidence="4">
    <location>
        <begin position="1"/>
        <end position="67"/>
    </location>
</feature>